<dbReference type="PANTHER" id="PTHR39186">
    <property type="entry name" value="DUF2071 FAMILY PROTEIN"/>
    <property type="match status" value="1"/>
</dbReference>
<dbReference type="Proteomes" id="UP000703315">
    <property type="component" value="Unassembled WGS sequence"/>
</dbReference>
<accession>A0A921K6R6</accession>
<dbReference type="AlphaFoldDB" id="A0A921K6R6"/>
<feature type="transmembrane region" description="Helical" evidence="1">
    <location>
        <begin position="67"/>
        <end position="88"/>
    </location>
</feature>
<evidence type="ECO:0000256" key="1">
    <source>
        <dbReference type="SAM" id="Phobius"/>
    </source>
</evidence>
<reference evidence="2" key="2">
    <citation type="submission" date="2021-09" db="EMBL/GenBank/DDBJ databases">
        <authorList>
            <person name="Gilroy R."/>
        </authorList>
    </citation>
    <scope>NUCLEOTIDE SEQUENCE</scope>
    <source>
        <strain evidence="2">ChiHjej13B12-14962</strain>
    </source>
</reference>
<reference evidence="2" key="1">
    <citation type="journal article" date="2021" name="PeerJ">
        <title>Extensive microbial diversity within the chicken gut microbiome revealed by metagenomics and culture.</title>
        <authorList>
            <person name="Gilroy R."/>
            <person name="Ravi A."/>
            <person name="Getino M."/>
            <person name="Pursley I."/>
            <person name="Horton D.L."/>
            <person name="Alikhan N.F."/>
            <person name="Baker D."/>
            <person name="Gharbi K."/>
            <person name="Hall N."/>
            <person name="Watson M."/>
            <person name="Adriaenssens E.M."/>
            <person name="Foster-Nyarko E."/>
            <person name="Jarju S."/>
            <person name="Secka A."/>
            <person name="Antonio M."/>
            <person name="Oren A."/>
            <person name="Chaudhuri R.R."/>
            <person name="La Ragione R."/>
            <person name="Hildebrand F."/>
            <person name="Pallen M.J."/>
        </authorList>
    </citation>
    <scope>NUCLEOTIDE SEQUENCE</scope>
    <source>
        <strain evidence="2">ChiHjej13B12-14962</strain>
    </source>
</reference>
<dbReference type="InterPro" id="IPR018644">
    <property type="entry name" value="DUF2071"/>
</dbReference>
<feature type="non-terminal residue" evidence="2">
    <location>
        <position position="1"/>
    </location>
</feature>
<organism evidence="2 3">
    <name type="scientific">Enteractinococcus helveticum</name>
    <dbReference type="NCBI Taxonomy" id="1837282"/>
    <lineage>
        <taxon>Bacteria</taxon>
        <taxon>Bacillati</taxon>
        <taxon>Actinomycetota</taxon>
        <taxon>Actinomycetes</taxon>
        <taxon>Micrococcales</taxon>
        <taxon>Micrococcaceae</taxon>
    </lineage>
</organism>
<gene>
    <name evidence="2" type="ORF">K8V32_03175</name>
</gene>
<dbReference type="SUPFAM" id="SSF160104">
    <property type="entry name" value="Acetoacetate decarboxylase-like"/>
    <property type="match status" value="1"/>
</dbReference>
<evidence type="ECO:0000313" key="3">
    <source>
        <dbReference type="Proteomes" id="UP000703315"/>
    </source>
</evidence>
<sequence length="213" mass="23927">YDPATIQALVPKELTVQQWDGKTWVGITPFRMTDVRLPGLPALPSWTAFPELNIRTYVRTADGPDGIWFLGLLVPLLSFSAAACSIGLPYQRSSSQISVDGSHWKYRFDTPHPMRLTHHDWFSASVEVGERLAEADRTPWLESVTGRWTAFHRRAGVMWGTPVYHEPWELYAASGVGNLTAPLRWAGLPEPEDEPVVHASYTVHSRLGLPRRA</sequence>
<keyword evidence="1" id="KW-0472">Membrane</keyword>
<proteinExistence type="predicted"/>
<evidence type="ECO:0000313" key="2">
    <source>
        <dbReference type="EMBL" id="HJF13793.1"/>
    </source>
</evidence>
<keyword evidence="1" id="KW-1133">Transmembrane helix</keyword>
<protein>
    <submittedName>
        <fullName evidence="2">DUF2071 domain-containing protein</fullName>
    </submittedName>
</protein>
<dbReference type="Pfam" id="PF09844">
    <property type="entry name" value="DUF2071"/>
    <property type="match status" value="1"/>
</dbReference>
<dbReference type="RefSeq" id="WP_303902765.1">
    <property type="nucleotide sequence ID" value="NZ_DYXC01000041.1"/>
</dbReference>
<dbReference type="EMBL" id="DYXC01000041">
    <property type="protein sequence ID" value="HJF13793.1"/>
    <property type="molecule type" value="Genomic_DNA"/>
</dbReference>
<keyword evidence="1" id="KW-0812">Transmembrane</keyword>
<name>A0A921K6R6_9MICC</name>
<dbReference type="PANTHER" id="PTHR39186:SF1">
    <property type="entry name" value="DUF2071 DOMAIN-CONTAINING PROTEIN"/>
    <property type="match status" value="1"/>
</dbReference>
<dbReference type="InterPro" id="IPR023375">
    <property type="entry name" value="ADC_dom_sf"/>
</dbReference>
<comment type="caution">
    <text evidence="2">The sequence shown here is derived from an EMBL/GenBank/DDBJ whole genome shotgun (WGS) entry which is preliminary data.</text>
</comment>